<evidence type="ECO:0000313" key="2">
    <source>
        <dbReference type="EMBL" id="HEA15750.1"/>
    </source>
</evidence>
<gene>
    <name evidence="2" type="ORF">ENH88_04730</name>
</gene>
<proteinExistence type="predicted"/>
<dbReference type="EMBL" id="DRGM01000049">
    <property type="protein sequence ID" value="HEA15750.1"/>
    <property type="molecule type" value="Genomic_DNA"/>
</dbReference>
<sequence length="111" mass="12970">MDIFGFFDGLFSFFSASRAGQEVSDDQPPYIKPASSQKADEKAEVLAQQNEQSKQRRKSRLHVKQKQNHELAQQVEQKQQQTLQRNQQIAKQRKSRARSNINKNHSCNRER</sequence>
<evidence type="ECO:0000256" key="1">
    <source>
        <dbReference type="SAM" id="MobiDB-lite"/>
    </source>
</evidence>
<name>A0A7V1CXE5_9GAMM</name>
<protein>
    <submittedName>
        <fullName evidence="2">Uncharacterized protein</fullName>
    </submittedName>
</protein>
<feature type="region of interest" description="Disordered" evidence="1">
    <location>
        <begin position="19"/>
        <end position="111"/>
    </location>
</feature>
<accession>A0A7V1CXE5</accession>
<comment type="caution">
    <text evidence="2">The sequence shown here is derived from an EMBL/GenBank/DDBJ whole genome shotgun (WGS) entry which is preliminary data.</text>
</comment>
<reference evidence="2" key="1">
    <citation type="journal article" date="2020" name="mSystems">
        <title>Genome- and Community-Level Interaction Insights into Carbon Utilization and Element Cycling Functions of Hydrothermarchaeota in Hydrothermal Sediment.</title>
        <authorList>
            <person name="Zhou Z."/>
            <person name="Liu Y."/>
            <person name="Xu W."/>
            <person name="Pan J."/>
            <person name="Luo Z.H."/>
            <person name="Li M."/>
        </authorList>
    </citation>
    <scope>NUCLEOTIDE SEQUENCE [LARGE SCALE GENOMIC DNA]</scope>
    <source>
        <strain evidence="2">HyVt-346</strain>
    </source>
</reference>
<dbReference type="AlphaFoldDB" id="A0A7V1CXE5"/>
<organism evidence="2">
    <name type="scientific">Pseudoalteromonas prydzensis</name>
    <dbReference type="NCBI Taxonomy" id="182141"/>
    <lineage>
        <taxon>Bacteria</taxon>
        <taxon>Pseudomonadati</taxon>
        <taxon>Pseudomonadota</taxon>
        <taxon>Gammaproteobacteria</taxon>
        <taxon>Alteromonadales</taxon>
        <taxon>Pseudoalteromonadaceae</taxon>
        <taxon>Pseudoalteromonas</taxon>
    </lineage>
</organism>
<feature type="compositionally biased region" description="Basic residues" evidence="1">
    <location>
        <begin position="55"/>
        <end position="66"/>
    </location>
</feature>
<dbReference type="Proteomes" id="UP000886188">
    <property type="component" value="Unassembled WGS sequence"/>
</dbReference>
<feature type="compositionally biased region" description="Low complexity" evidence="1">
    <location>
        <begin position="73"/>
        <end position="88"/>
    </location>
</feature>
<dbReference type="RefSeq" id="WP_304180216.1">
    <property type="nucleotide sequence ID" value="NZ_DRGM01000049.1"/>
</dbReference>